<dbReference type="Proteomes" id="UP000292580">
    <property type="component" value="Unassembled WGS sequence"/>
</dbReference>
<dbReference type="RefSeq" id="WP_130646663.1">
    <property type="nucleotide sequence ID" value="NZ_PGCL01000002.1"/>
</dbReference>
<sequence>MKITALTGIAGAVINEIKMGKPRTIELQSANNVISVASLEPGPDTHLFLTSVDLEDISPGDVGIIVRVLSVNINMKRVIDYIHPVYYEERERLSARIQVRYCGTSMVKGVEIGSICHPVEVDVVKASHYRAV</sequence>
<gene>
    <name evidence="1" type="ORF">CUJ86_06090</name>
</gene>
<dbReference type="Pfam" id="PF04322">
    <property type="entry name" value="DUF473"/>
    <property type="match status" value="1"/>
</dbReference>
<organism evidence="1 2">
    <name type="scientific">Methanofollis fontis</name>
    <dbReference type="NCBI Taxonomy" id="2052832"/>
    <lineage>
        <taxon>Archaea</taxon>
        <taxon>Methanobacteriati</taxon>
        <taxon>Methanobacteriota</taxon>
        <taxon>Stenosarchaea group</taxon>
        <taxon>Methanomicrobia</taxon>
        <taxon>Methanomicrobiales</taxon>
        <taxon>Methanomicrobiaceae</taxon>
        <taxon>Methanofollis</taxon>
    </lineage>
</organism>
<keyword evidence="2" id="KW-1185">Reference proteome</keyword>
<dbReference type="AlphaFoldDB" id="A0A483CQ91"/>
<dbReference type="EMBL" id="PGCL01000002">
    <property type="protein sequence ID" value="TAJ44855.1"/>
    <property type="molecule type" value="Genomic_DNA"/>
</dbReference>
<evidence type="ECO:0000313" key="2">
    <source>
        <dbReference type="Proteomes" id="UP000292580"/>
    </source>
</evidence>
<comment type="caution">
    <text evidence="1">The sequence shown here is derived from an EMBL/GenBank/DDBJ whole genome shotgun (WGS) entry which is preliminary data.</text>
</comment>
<dbReference type="InterPro" id="IPR007417">
    <property type="entry name" value="DUF473"/>
</dbReference>
<accession>A0A483CQ91</accession>
<reference evidence="1 2" key="1">
    <citation type="submission" date="2017-11" db="EMBL/GenBank/DDBJ databases">
        <title>Isolation and Characterization of Methanofollis Species from Methane Seep Offshore SW Taiwan.</title>
        <authorList>
            <person name="Teng N.-H."/>
            <person name="Lai M.-C."/>
            <person name="Chen S.-C."/>
        </authorList>
    </citation>
    <scope>NUCLEOTIDE SEQUENCE [LARGE SCALE GENOMIC DNA]</scope>
    <source>
        <strain evidence="1 2">FWC-SCC2</strain>
    </source>
</reference>
<proteinExistence type="predicted"/>
<dbReference type="OrthoDB" id="49941at2157"/>
<evidence type="ECO:0000313" key="1">
    <source>
        <dbReference type="EMBL" id="TAJ44855.1"/>
    </source>
</evidence>
<name>A0A483CQ91_9EURY</name>
<protein>
    <submittedName>
        <fullName evidence="1">DUF473 domain-containing protein</fullName>
    </submittedName>
</protein>